<accession>A0A081BNG9</accession>
<name>A0A081BNG9_9BACT</name>
<dbReference type="AlphaFoldDB" id="A0A081BNG9"/>
<organism evidence="1">
    <name type="scientific">Candidatus Moduliflexus flocculans</name>
    <dbReference type="NCBI Taxonomy" id="1499966"/>
    <lineage>
        <taxon>Bacteria</taxon>
        <taxon>Candidatus Moduliflexota</taxon>
        <taxon>Candidatus Moduliflexia</taxon>
        <taxon>Candidatus Moduliflexales</taxon>
        <taxon>Candidatus Moduliflexaceae</taxon>
    </lineage>
</organism>
<dbReference type="Proteomes" id="UP000030700">
    <property type="component" value="Unassembled WGS sequence"/>
</dbReference>
<evidence type="ECO:0000313" key="2">
    <source>
        <dbReference type="Proteomes" id="UP000030700"/>
    </source>
</evidence>
<keyword evidence="2" id="KW-1185">Reference proteome</keyword>
<evidence type="ECO:0000313" key="1">
    <source>
        <dbReference type="EMBL" id="GAK51935.1"/>
    </source>
</evidence>
<proteinExistence type="predicted"/>
<protein>
    <submittedName>
        <fullName evidence="1">Uncharacterized protein</fullName>
    </submittedName>
</protein>
<dbReference type="HOGENOM" id="CLU_1412726_0_0_0"/>
<reference evidence="1" key="1">
    <citation type="journal article" date="2015" name="PeerJ">
        <title>First genomic representation of candidate bacterial phylum KSB3 points to enhanced environmental sensing as a trigger of wastewater bulking.</title>
        <authorList>
            <person name="Sekiguchi Y."/>
            <person name="Ohashi A."/>
            <person name="Parks D.H."/>
            <person name="Yamauchi T."/>
            <person name="Tyson G.W."/>
            <person name="Hugenholtz P."/>
        </authorList>
    </citation>
    <scope>NUCLEOTIDE SEQUENCE [LARGE SCALE GENOMIC DNA]</scope>
</reference>
<sequence length="192" mass="20354">MLAGVLLTVAVGVVPDIIAKIDRLIKPEINRVVAAAIVVRRVGVAVVERLLPGSQNDRAADHAAGRGCAVVIAVVIGIDLIIQPQTAARTAKCARIRAARTENIPRIPIAARNYDAVIAGRQIQKFIDAVGVGGIIRNCVAGNIQRDRPRAAVPPFQLHGHAWNAEFGGILEPVRVAVEPDVVADADRMENA</sequence>
<gene>
    <name evidence="1" type="ORF">U14_03181</name>
</gene>
<dbReference type="EMBL" id="DF820457">
    <property type="protein sequence ID" value="GAK51935.1"/>
    <property type="molecule type" value="Genomic_DNA"/>
</dbReference>